<reference evidence="13" key="1">
    <citation type="submission" date="2016-10" db="EMBL/GenBank/DDBJ databases">
        <authorList>
            <person name="Varghese N."/>
            <person name="Submissions S."/>
        </authorList>
    </citation>
    <scope>NUCLEOTIDE SEQUENCE [LARGE SCALE GENOMIC DNA]</scope>
    <source>
        <strain evidence="13">ATCC 25963</strain>
    </source>
</reference>
<dbReference type="InterPro" id="IPR008271">
    <property type="entry name" value="Ser/Thr_kinase_AS"/>
</dbReference>
<feature type="domain" description="Protein kinase" evidence="11">
    <location>
        <begin position="20"/>
        <end position="297"/>
    </location>
</feature>
<keyword evidence="5 12" id="KW-0418">Kinase</keyword>
<evidence type="ECO:0000256" key="2">
    <source>
        <dbReference type="ARBA" id="ARBA00022527"/>
    </source>
</evidence>
<dbReference type="GO" id="GO:0004674">
    <property type="term" value="F:protein serine/threonine kinase activity"/>
    <property type="evidence" value="ECO:0007669"/>
    <property type="project" value="UniProtKB-KW"/>
</dbReference>
<evidence type="ECO:0000256" key="7">
    <source>
        <dbReference type="ARBA" id="ARBA00047899"/>
    </source>
</evidence>
<keyword evidence="6 9" id="KW-0067">ATP-binding</keyword>
<keyword evidence="13" id="KW-1185">Reference proteome</keyword>
<evidence type="ECO:0000259" key="11">
    <source>
        <dbReference type="PROSITE" id="PS50011"/>
    </source>
</evidence>
<dbReference type="EC" id="2.7.11.1" evidence="1"/>
<feature type="transmembrane region" description="Helical" evidence="10">
    <location>
        <begin position="366"/>
        <end position="384"/>
    </location>
</feature>
<keyword evidence="10" id="KW-0812">Transmembrane</keyword>
<keyword evidence="2 12" id="KW-0723">Serine/threonine-protein kinase</keyword>
<dbReference type="InterPro" id="IPR017441">
    <property type="entry name" value="Protein_kinase_ATP_BS"/>
</dbReference>
<sequence length="385" mass="40778">MTGVTEFTAGERVVGLRSDYVVGERLGEGGFGLAFVATAGDGRRVVLKQLRVARMGDWKAMELFEREARVLASLAHPNIPRCHEFFATDGARAVDPAELAGLGGDVSLVLVQDHVDGASLATRVAGGARMTAGEAEALLRKLLGVLDYLHGLQPPVIHRDIKPGNIVVTPAGEPMLIDFGAIQDRARRDSEVGSTSVGTFGFFPLEQVLGKARPASDLYALAMTIVVVLTHRQPDALPLDPSTSKVVVRLACPGLPERLARALDGMLEPAVGQRFAAARDVLAVLDGDALQRRAPALPVPKARSLPALVYEVPLYTGGAAALLLYGFLFDNFSESDLVALSFAWLPLVAFGLGARLRDSIAGGLRWAVVATLLLGVVLLAVFPAL</sequence>
<feature type="transmembrane region" description="Helical" evidence="10">
    <location>
        <begin position="307"/>
        <end position="325"/>
    </location>
</feature>
<dbReference type="PANTHER" id="PTHR24363">
    <property type="entry name" value="SERINE/THREONINE PROTEIN KINASE"/>
    <property type="match status" value="1"/>
</dbReference>
<keyword evidence="4 9" id="KW-0547">Nucleotide-binding</keyword>
<dbReference type="Gene3D" id="3.30.200.20">
    <property type="entry name" value="Phosphorylase Kinase, domain 1"/>
    <property type="match status" value="1"/>
</dbReference>
<dbReference type="InterPro" id="IPR000719">
    <property type="entry name" value="Prot_kinase_dom"/>
</dbReference>
<accession>A0A1I2GN45</accession>
<proteinExistence type="predicted"/>
<dbReference type="PANTHER" id="PTHR24363:SF0">
    <property type="entry name" value="SERINE_THREONINE KINASE LIKE DOMAIN CONTAINING 1"/>
    <property type="match status" value="1"/>
</dbReference>
<dbReference type="PROSITE" id="PS00107">
    <property type="entry name" value="PROTEIN_KINASE_ATP"/>
    <property type="match status" value="1"/>
</dbReference>
<comment type="catalytic activity">
    <reaction evidence="7">
        <text>L-threonyl-[protein] + ATP = O-phospho-L-threonyl-[protein] + ADP + H(+)</text>
        <dbReference type="Rhea" id="RHEA:46608"/>
        <dbReference type="Rhea" id="RHEA-COMP:11060"/>
        <dbReference type="Rhea" id="RHEA-COMP:11605"/>
        <dbReference type="ChEBI" id="CHEBI:15378"/>
        <dbReference type="ChEBI" id="CHEBI:30013"/>
        <dbReference type="ChEBI" id="CHEBI:30616"/>
        <dbReference type="ChEBI" id="CHEBI:61977"/>
        <dbReference type="ChEBI" id="CHEBI:456216"/>
        <dbReference type="EC" id="2.7.11.1"/>
    </reaction>
</comment>
<dbReference type="InterPro" id="IPR011009">
    <property type="entry name" value="Kinase-like_dom_sf"/>
</dbReference>
<dbReference type="STRING" id="54.SAMN02745121_07375"/>
<evidence type="ECO:0000313" key="12">
    <source>
        <dbReference type="EMBL" id="SFF18031.1"/>
    </source>
</evidence>
<evidence type="ECO:0000256" key="3">
    <source>
        <dbReference type="ARBA" id="ARBA00022679"/>
    </source>
</evidence>
<feature type="transmembrane region" description="Helical" evidence="10">
    <location>
        <begin position="337"/>
        <end position="354"/>
    </location>
</feature>
<evidence type="ECO:0000256" key="8">
    <source>
        <dbReference type="ARBA" id="ARBA00048679"/>
    </source>
</evidence>
<evidence type="ECO:0000256" key="6">
    <source>
        <dbReference type="ARBA" id="ARBA00022840"/>
    </source>
</evidence>
<dbReference type="SMART" id="SM00220">
    <property type="entry name" value="S_TKc"/>
    <property type="match status" value="1"/>
</dbReference>
<dbReference type="OrthoDB" id="5518868at2"/>
<name>A0A1I2GN45_9BACT</name>
<evidence type="ECO:0000256" key="5">
    <source>
        <dbReference type="ARBA" id="ARBA00022777"/>
    </source>
</evidence>
<dbReference type="CDD" id="cd14014">
    <property type="entry name" value="STKc_PknB_like"/>
    <property type="match status" value="1"/>
</dbReference>
<dbReference type="Proteomes" id="UP000199400">
    <property type="component" value="Unassembled WGS sequence"/>
</dbReference>
<comment type="catalytic activity">
    <reaction evidence="8">
        <text>L-seryl-[protein] + ATP = O-phospho-L-seryl-[protein] + ADP + H(+)</text>
        <dbReference type="Rhea" id="RHEA:17989"/>
        <dbReference type="Rhea" id="RHEA-COMP:9863"/>
        <dbReference type="Rhea" id="RHEA-COMP:11604"/>
        <dbReference type="ChEBI" id="CHEBI:15378"/>
        <dbReference type="ChEBI" id="CHEBI:29999"/>
        <dbReference type="ChEBI" id="CHEBI:30616"/>
        <dbReference type="ChEBI" id="CHEBI:83421"/>
        <dbReference type="ChEBI" id="CHEBI:456216"/>
        <dbReference type="EC" id="2.7.11.1"/>
    </reaction>
</comment>
<dbReference type="PROSITE" id="PS50011">
    <property type="entry name" value="PROTEIN_KINASE_DOM"/>
    <property type="match status" value="1"/>
</dbReference>
<dbReference type="Gene3D" id="1.10.510.10">
    <property type="entry name" value="Transferase(Phosphotransferase) domain 1"/>
    <property type="match status" value="1"/>
</dbReference>
<evidence type="ECO:0000256" key="9">
    <source>
        <dbReference type="PROSITE-ProRule" id="PRU10141"/>
    </source>
</evidence>
<organism evidence="12 13">
    <name type="scientific">Nannocystis exedens</name>
    <dbReference type="NCBI Taxonomy" id="54"/>
    <lineage>
        <taxon>Bacteria</taxon>
        <taxon>Pseudomonadati</taxon>
        <taxon>Myxococcota</taxon>
        <taxon>Polyangia</taxon>
        <taxon>Nannocystales</taxon>
        <taxon>Nannocystaceae</taxon>
        <taxon>Nannocystis</taxon>
    </lineage>
</organism>
<dbReference type="AlphaFoldDB" id="A0A1I2GN45"/>
<keyword evidence="3" id="KW-0808">Transferase</keyword>
<evidence type="ECO:0000256" key="4">
    <source>
        <dbReference type="ARBA" id="ARBA00022741"/>
    </source>
</evidence>
<dbReference type="Pfam" id="PF00069">
    <property type="entry name" value="Pkinase"/>
    <property type="match status" value="1"/>
</dbReference>
<keyword evidence="10" id="KW-0472">Membrane</keyword>
<dbReference type="SUPFAM" id="SSF56112">
    <property type="entry name" value="Protein kinase-like (PK-like)"/>
    <property type="match status" value="1"/>
</dbReference>
<evidence type="ECO:0000256" key="10">
    <source>
        <dbReference type="SAM" id="Phobius"/>
    </source>
</evidence>
<keyword evidence="10" id="KW-1133">Transmembrane helix</keyword>
<gene>
    <name evidence="12" type="ORF">SAMN02745121_07375</name>
</gene>
<evidence type="ECO:0000256" key="1">
    <source>
        <dbReference type="ARBA" id="ARBA00012513"/>
    </source>
</evidence>
<dbReference type="EMBL" id="FOMX01000033">
    <property type="protein sequence ID" value="SFF18031.1"/>
    <property type="molecule type" value="Genomic_DNA"/>
</dbReference>
<evidence type="ECO:0000313" key="13">
    <source>
        <dbReference type="Proteomes" id="UP000199400"/>
    </source>
</evidence>
<dbReference type="PROSITE" id="PS00108">
    <property type="entry name" value="PROTEIN_KINASE_ST"/>
    <property type="match status" value="1"/>
</dbReference>
<feature type="binding site" evidence="9">
    <location>
        <position position="48"/>
    </location>
    <ligand>
        <name>ATP</name>
        <dbReference type="ChEBI" id="CHEBI:30616"/>
    </ligand>
</feature>
<dbReference type="GO" id="GO:0005524">
    <property type="term" value="F:ATP binding"/>
    <property type="evidence" value="ECO:0007669"/>
    <property type="project" value="UniProtKB-UniRule"/>
</dbReference>
<protein>
    <recommendedName>
        <fullName evidence="1">non-specific serine/threonine protein kinase</fullName>
        <ecNumber evidence="1">2.7.11.1</ecNumber>
    </recommendedName>
</protein>